<evidence type="ECO:0000313" key="9">
    <source>
        <dbReference type="Proteomes" id="UP000680805"/>
    </source>
</evidence>
<dbReference type="Pfam" id="PF07683">
    <property type="entry name" value="CobW_C"/>
    <property type="match status" value="1"/>
</dbReference>
<dbReference type="GO" id="GO:0016787">
    <property type="term" value="F:hydrolase activity"/>
    <property type="evidence" value="ECO:0007669"/>
    <property type="project" value="UniProtKB-KW"/>
</dbReference>
<dbReference type="KEGG" id="bsei:KMZ68_23170"/>
<evidence type="ECO:0000256" key="6">
    <source>
        <dbReference type="ARBA" id="ARBA00049117"/>
    </source>
</evidence>
<proteinExistence type="inferred from homology"/>
<comment type="catalytic activity">
    <reaction evidence="6">
        <text>GTP + H2O = GDP + phosphate + H(+)</text>
        <dbReference type="Rhea" id="RHEA:19669"/>
        <dbReference type="ChEBI" id="CHEBI:15377"/>
        <dbReference type="ChEBI" id="CHEBI:15378"/>
        <dbReference type="ChEBI" id="CHEBI:37565"/>
        <dbReference type="ChEBI" id="CHEBI:43474"/>
        <dbReference type="ChEBI" id="CHEBI:58189"/>
    </reaction>
    <physiologicalReaction direction="left-to-right" evidence="6">
        <dbReference type="Rhea" id="RHEA:19670"/>
    </physiologicalReaction>
</comment>
<dbReference type="EMBL" id="CP076135">
    <property type="protein sequence ID" value="QWG17822.1"/>
    <property type="molecule type" value="Genomic_DNA"/>
</dbReference>
<gene>
    <name evidence="8" type="ORF">KMZ68_23170</name>
</gene>
<feature type="domain" description="CobW C-terminal" evidence="7">
    <location>
        <begin position="246"/>
        <end position="338"/>
    </location>
</feature>
<dbReference type="PANTHER" id="PTHR13748">
    <property type="entry name" value="COBW-RELATED"/>
    <property type="match status" value="1"/>
</dbReference>
<dbReference type="AlphaFoldDB" id="A0A975NMC2"/>
<keyword evidence="1" id="KW-0547">Nucleotide-binding</keyword>
<dbReference type="InterPro" id="IPR003495">
    <property type="entry name" value="CobW/HypB/UreG_nucleotide-bd"/>
</dbReference>
<dbReference type="SUPFAM" id="SSF90002">
    <property type="entry name" value="Hypothetical protein YjiA, C-terminal domain"/>
    <property type="match status" value="1"/>
</dbReference>
<dbReference type="InterPro" id="IPR011629">
    <property type="entry name" value="CobW-like_C"/>
</dbReference>
<dbReference type="InterPro" id="IPR051316">
    <property type="entry name" value="Zinc-reg_GTPase_activator"/>
</dbReference>
<dbReference type="Proteomes" id="UP000680805">
    <property type="component" value="Chromosome"/>
</dbReference>
<dbReference type="Gene3D" id="3.40.50.300">
    <property type="entry name" value="P-loop containing nucleotide triphosphate hydrolases"/>
    <property type="match status" value="1"/>
</dbReference>
<comment type="function">
    <text evidence="5">Zinc chaperone that directly transfers zinc cofactor to target proteins, thereby activating them. Zinc is transferred from the CXCC motif in the GTPase domain to the zinc binding site in target proteins in a process requiring GTP hydrolysis.</text>
</comment>
<evidence type="ECO:0000256" key="2">
    <source>
        <dbReference type="ARBA" id="ARBA00022801"/>
    </source>
</evidence>
<dbReference type="GO" id="GO:0000166">
    <property type="term" value="F:nucleotide binding"/>
    <property type="evidence" value="ECO:0007669"/>
    <property type="project" value="UniProtKB-KW"/>
</dbReference>
<evidence type="ECO:0000256" key="4">
    <source>
        <dbReference type="ARBA" id="ARBA00034320"/>
    </source>
</evidence>
<dbReference type="Pfam" id="PF02492">
    <property type="entry name" value="cobW"/>
    <property type="match status" value="1"/>
</dbReference>
<keyword evidence="3" id="KW-0143">Chaperone</keyword>
<dbReference type="SUPFAM" id="SSF52540">
    <property type="entry name" value="P-loop containing nucleoside triphosphate hydrolases"/>
    <property type="match status" value="1"/>
</dbReference>
<evidence type="ECO:0000259" key="7">
    <source>
        <dbReference type="SMART" id="SM00833"/>
    </source>
</evidence>
<sequence length="341" mass="37925">MLAMDYIDHDTAVSPSPIPVTILTGFLGAGKTTLLNRILNGDHGLKVAVLVNDFGAINIDAELVVGVESNVISLANGCICCTIRDDLIEAVMETIRRPEQPEYILLEASGVAEPSGIAMTFNNPGLRDRIRLDCILCVVDGEQVFAAPEMMELKIFQMACADMIILNKVDLVDRDQIAKIKAWLDSRFHRYRLIEASHCNVPLEVLLSVGRFDPTQVDSCLHELERYDCGDPNCDHEHKHDHSKAFSTWSYETDQPLSLEALRQAASKLPANIYRAKGVIYAADAPERRAVLQVVGRRVDISLEDEWERRRPRTQIVAIGACGAIDEEALHHELAQCLSTR</sequence>
<dbReference type="SMART" id="SM00833">
    <property type="entry name" value="CobW_C"/>
    <property type="match status" value="1"/>
</dbReference>
<keyword evidence="2" id="KW-0378">Hydrolase</keyword>
<dbReference type="InterPro" id="IPR027417">
    <property type="entry name" value="P-loop_NTPase"/>
</dbReference>
<organism evidence="8 9">
    <name type="scientific">Bradyrhizobium sediminis</name>
    <dbReference type="NCBI Taxonomy" id="2840469"/>
    <lineage>
        <taxon>Bacteria</taxon>
        <taxon>Pseudomonadati</taxon>
        <taxon>Pseudomonadota</taxon>
        <taxon>Alphaproteobacteria</taxon>
        <taxon>Hyphomicrobiales</taxon>
        <taxon>Nitrobacteraceae</taxon>
        <taxon>Bradyrhizobium</taxon>
    </lineage>
</organism>
<evidence type="ECO:0000313" key="8">
    <source>
        <dbReference type="EMBL" id="QWG17822.1"/>
    </source>
</evidence>
<accession>A0A975NMC2</accession>
<dbReference type="Gene3D" id="3.30.1220.10">
    <property type="entry name" value="CobW-like, C-terminal domain"/>
    <property type="match status" value="1"/>
</dbReference>
<dbReference type="CDD" id="cd03112">
    <property type="entry name" value="CobW-like"/>
    <property type="match status" value="1"/>
</dbReference>
<evidence type="ECO:0000256" key="3">
    <source>
        <dbReference type="ARBA" id="ARBA00023186"/>
    </source>
</evidence>
<dbReference type="InterPro" id="IPR036627">
    <property type="entry name" value="CobW-likC_sf"/>
</dbReference>
<reference evidence="8" key="1">
    <citation type="submission" date="2021-06" db="EMBL/GenBank/DDBJ databases">
        <title>Bradyrhizobium sp. S2-11-2 Genome sequencing.</title>
        <authorList>
            <person name="Jin L."/>
        </authorList>
    </citation>
    <scope>NUCLEOTIDE SEQUENCE</scope>
    <source>
        <strain evidence="8">S2-11-2</strain>
    </source>
</reference>
<evidence type="ECO:0000256" key="5">
    <source>
        <dbReference type="ARBA" id="ARBA00045658"/>
    </source>
</evidence>
<protein>
    <submittedName>
        <fullName evidence="8">GTP-binding protein</fullName>
    </submittedName>
</protein>
<evidence type="ECO:0000256" key="1">
    <source>
        <dbReference type="ARBA" id="ARBA00022741"/>
    </source>
</evidence>
<name>A0A975NMC2_9BRAD</name>
<comment type="similarity">
    <text evidence="4">Belongs to the SIMIBI class G3E GTPase family. ZNG1 subfamily.</text>
</comment>